<dbReference type="EMBL" id="SLUN01000008">
    <property type="protein sequence ID" value="TCL70942.1"/>
    <property type="molecule type" value="Genomic_DNA"/>
</dbReference>
<evidence type="ECO:0000259" key="1">
    <source>
        <dbReference type="PROSITE" id="PS51819"/>
    </source>
</evidence>
<dbReference type="InterPro" id="IPR004360">
    <property type="entry name" value="Glyas_Fos-R_dOase_dom"/>
</dbReference>
<dbReference type="GO" id="GO:0051213">
    <property type="term" value="F:dioxygenase activity"/>
    <property type="evidence" value="ECO:0007669"/>
    <property type="project" value="UniProtKB-KW"/>
</dbReference>
<dbReference type="InterPro" id="IPR037523">
    <property type="entry name" value="VOC_core"/>
</dbReference>
<dbReference type="SUPFAM" id="SSF54593">
    <property type="entry name" value="Glyoxalase/Bleomycin resistance protein/Dihydroxybiphenyl dioxygenase"/>
    <property type="match status" value="1"/>
</dbReference>
<dbReference type="PROSITE" id="PS51819">
    <property type="entry name" value="VOC"/>
    <property type="match status" value="1"/>
</dbReference>
<dbReference type="GO" id="GO:0016829">
    <property type="term" value="F:lyase activity"/>
    <property type="evidence" value="ECO:0007669"/>
    <property type="project" value="UniProtKB-KW"/>
</dbReference>
<name>A0A4R1RY84_HYDET</name>
<keyword evidence="3" id="KW-1185">Reference proteome</keyword>
<dbReference type="AlphaFoldDB" id="A0A4R1RY84"/>
<dbReference type="RefSeq" id="WP_132013906.1">
    <property type="nucleotide sequence ID" value="NZ_SLUN01000008.1"/>
</dbReference>
<keyword evidence="2" id="KW-0560">Oxidoreductase</keyword>
<protein>
    <submittedName>
        <fullName evidence="2">Catechol 2,3-dioxygenase-like lactoylglutathione lyase family enzyme</fullName>
    </submittedName>
</protein>
<dbReference type="InterPro" id="IPR029068">
    <property type="entry name" value="Glyas_Bleomycin-R_OHBP_Dase"/>
</dbReference>
<reference evidence="2 3" key="1">
    <citation type="submission" date="2019-03" db="EMBL/GenBank/DDBJ databases">
        <title>Genomic Encyclopedia of Type Strains, Phase IV (KMG-IV): sequencing the most valuable type-strain genomes for metagenomic binning, comparative biology and taxonomic classification.</title>
        <authorList>
            <person name="Goeker M."/>
        </authorList>
    </citation>
    <scope>NUCLEOTIDE SEQUENCE [LARGE SCALE GENOMIC DNA]</scope>
    <source>
        <strain evidence="2 3">LX-B</strain>
    </source>
</reference>
<dbReference type="Gene3D" id="3.10.180.10">
    <property type="entry name" value="2,3-Dihydroxybiphenyl 1,2-Dioxygenase, domain 1"/>
    <property type="match status" value="1"/>
</dbReference>
<evidence type="ECO:0000313" key="3">
    <source>
        <dbReference type="Proteomes" id="UP000295008"/>
    </source>
</evidence>
<comment type="caution">
    <text evidence="2">The sequence shown here is derived from an EMBL/GenBank/DDBJ whole genome shotgun (WGS) entry which is preliminary data.</text>
</comment>
<accession>A0A4R1RY84</accession>
<gene>
    <name evidence="2" type="ORF">EDC14_100889</name>
</gene>
<feature type="domain" description="VOC" evidence="1">
    <location>
        <begin position="5"/>
        <end position="149"/>
    </location>
</feature>
<dbReference type="Proteomes" id="UP000295008">
    <property type="component" value="Unassembled WGS sequence"/>
</dbReference>
<organism evidence="2 3">
    <name type="scientific">Hydrogenispora ethanolica</name>
    <dbReference type="NCBI Taxonomy" id="1082276"/>
    <lineage>
        <taxon>Bacteria</taxon>
        <taxon>Bacillati</taxon>
        <taxon>Bacillota</taxon>
        <taxon>Hydrogenispora</taxon>
    </lineage>
</organism>
<sequence>MDSIRYVHTNLIAKDWRKLAQFYIDVFACQPLYPERDLSGSWLEQATGIDGVHIRGIHLRLPGYENGPTLEIFTYAPENLRPEPPRINDQGFGHLAFHVDSVEELTAKLLAHGGATLGPIIRQDYPELGQLTFVYATDPEGNFIEIQNWQKQKAG</sequence>
<evidence type="ECO:0000313" key="2">
    <source>
        <dbReference type="EMBL" id="TCL70942.1"/>
    </source>
</evidence>
<dbReference type="OrthoDB" id="9788468at2"/>
<dbReference type="Pfam" id="PF00903">
    <property type="entry name" value="Glyoxalase"/>
    <property type="match status" value="1"/>
</dbReference>
<proteinExistence type="predicted"/>
<keyword evidence="2" id="KW-0223">Dioxygenase</keyword>
<keyword evidence="2" id="KW-0456">Lyase</keyword>